<proteinExistence type="inferred from homology"/>
<dbReference type="CDD" id="cd01639">
    <property type="entry name" value="IMPase"/>
    <property type="match status" value="1"/>
</dbReference>
<feature type="compositionally biased region" description="Basic and acidic residues" evidence="9">
    <location>
        <begin position="7"/>
        <end position="20"/>
    </location>
</feature>
<dbReference type="Gene3D" id="3.40.190.80">
    <property type="match status" value="1"/>
</dbReference>
<feature type="binding site" evidence="7">
    <location>
        <position position="78"/>
    </location>
    <ligand>
        <name>Mg(2+)</name>
        <dbReference type="ChEBI" id="CHEBI:18420"/>
        <label>1</label>
        <note>catalytic</note>
    </ligand>
</feature>
<keyword evidence="5 8" id="KW-0378">Hydrolase</keyword>
<dbReference type="PROSITE" id="PS00630">
    <property type="entry name" value="IMP_2"/>
    <property type="match status" value="1"/>
</dbReference>
<protein>
    <recommendedName>
        <fullName evidence="8">Inositol-1-monophosphatase</fullName>
        <ecNumber evidence="8">3.1.3.25</ecNumber>
    </recommendedName>
</protein>
<evidence type="ECO:0000313" key="11">
    <source>
        <dbReference type="Proteomes" id="UP000198727"/>
    </source>
</evidence>
<evidence type="ECO:0000256" key="5">
    <source>
        <dbReference type="ARBA" id="ARBA00022801"/>
    </source>
</evidence>
<feature type="binding site" evidence="7">
    <location>
        <position position="76"/>
    </location>
    <ligand>
        <name>Mg(2+)</name>
        <dbReference type="ChEBI" id="CHEBI:18420"/>
        <label>1</label>
        <note>catalytic</note>
    </ligand>
</feature>
<feature type="binding site" evidence="7">
    <location>
        <position position="79"/>
    </location>
    <ligand>
        <name>Mg(2+)</name>
        <dbReference type="ChEBI" id="CHEBI:18420"/>
        <label>1</label>
        <note>catalytic</note>
    </ligand>
</feature>
<dbReference type="PROSITE" id="PS00629">
    <property type="entry name" value="IMP_1"/>
    <property type="match status" value="1"/>
</dbReference>
<dbReference type="EC" id="3.1.3.25" evidence="8"/>
<feature type="region of interest" description="Disordered" evidence="9">
    <location>
        <begin position="1"/>
        <end position="20"/>
    </location>
</feature>
<dbReference type="Pfam" id="PF00459">
    <property type="entry name" value="Inositol_P"/>
    <property type="match status" value="1"/>
</dbReference>
<dbReference type="Proteomes" id="UP000198727">
    <property type="component" value="Unassembled WGS sequence"/>
</dbReference>
<comment type="catalytic activity">
    <reaction evidence="1 8">
        <text>a myo-inositol phosphate + H2O = myo-inositol + phosphate</text>
        <dbReference type="Rhea" id="RHEA:24056"/>
        <dbReference type="ChEBI" id="CHEBI:15377"/>
        <dbReference type="ChEBI" id="CHEBI:17268"/>
        <dbReference type="ChEBI" id="CHEBI:43474"/>
        <dbReference type="ChEBI" id="CHEBI:84139"/>
        <dbReference type="EC" id="3.1.3.25"/>
    </reaction>
</comment>
<feature type="binding site" evidence="7">
    <location>
        <position position="61"/>
    </location>
    <ligand>
        <name>Mg(2+)</name>
        <dbReference type="ChEBI" id="CHEBI:18420"/>
        <label>1</label>
        <note>catalytic</note>
    </ligand>
</feature>
<dbReference type="STRING" id="587909.SAMN05421810_110194"/>
<dbReference type="GO" id="GO:0006020">
    <property type="term" value="P:inositol metabolic process"/>
    <property type="evidence" value="ECO:0007669"/>
    <property type="project" value="TreeGrafter"/>
</dbReference>
<dbReference type="GO" id="GO:0007165">
    <property type="term" value="P:signal transduction"/>
    <property type="evidence" value="ECO:0007669"/>
    <property type="project" value="TreeGrafter"/>
</dbReference>
<evidence type="ECO:0000313" key="10">
    <source>
        <dbReference type="EMBL" id="SFQ60928.1"/>
    </source>
</evidence>
<feature type="binding site" evidence="7">
    <location>
        <position position="203"/>
    </location>
    <ligand>
        <name>Mg(2+)</name>
        <dbReference type="ChEBI" id="CHEBI:18420"/>
        <label>1</label>
        <note>catalytic</note>
    </ligand>
</feature>
<keyword evidence="11" id="KW-1185">Reference proteome</keyword>
<reference evidence="11" key="1">
    <citation type="submission" date="2016-10" db="EMBL/GenBank/DDBJ databases">
        <authorList>
            <person name="Varghese N."/>
            <person name="Submissions S."/>
        </authorList>
    </citation>
    <scope>NUCLEOTIDE SEQUENCE [LARGE SCALE GENOMIC DNA]</scope>
    <source>
        <strain evidence="11">CGMCC 4.5579</strain>
    </source>
</reference>
<dbReference type="AlphaFoldDB" id="A0A1I5ZWW9"/>
<dbReference type="GO" id="GO:0046854">
    <property type="term" value="P:phosphatidylinositol phosphate biosynthetic process"/>
    <property type="evidence" value="ECO:0007669"/>
    <property type="project" value="InterPro"/>
</dbReference>
<comment type="similarity">
    <text evidence="3 8">Belongs to the inositol monophosphatase superfamily.</text>
</comment>
<evidence type="ECO:0000256" key="3">
    <source>
        <dbReference type="ARBA" id="ARBA00009759"/>
    </source>
</evidence>
<dbReference type="PRINTS" id="PR00377">
    <property type="entry name" value="IMPHPHTASES"/>
</dbReference>
<evidence type="ECO:0000256" key="9">
    <source>
        <dbReference type="SAM" id="MobiDB-lite"/>
    </source>
</evidence>
<name>A0A1I5ZWW9_9PSEU</name>
<comment type="cofactor">
    <cofactor evidence="2 7 8">
        <name>Mg(2+)</name>
        <dbReference type="ChEBI" id="CHEBI:18420"/>
    </cofactor>
</comment>
<dbReference type="InterPro" id="IPR020550">
    <property type="entry name" value="Inositol_monophosphatase_CS"/>
</dbReference>
<keyword evidence="6 7" id="KW-0460">Magnesium</keyword>
<evidence type="ECO:0000256" key="6">
    <source>
        <dbReference type="ARBA" id="ARBA00022842"/>
    </source>
</evidence>
<dbReference type="GO" id="GO:0046872">
    <property type="term" value="F:metal ion binding"/>
    <property type="evidence" value="ECO:0007669"/>
    <property type="project" value="UniProtKB-KW"/>
</dbReference>
<organism evidence="10 11">
    <name type="scientific">Amycolatopsis arida</name>
    <dbReference type="NCBI Taxonomy" id="587909"/>
    <lineage>
        <taxon>Bacteria</taxon>
        <taxon>Bacillati</taxon>
        <taxon>Actinomycetota</taxon>
        <taxon>Actinomycetes</taxon>
        <taxon>Pseudonocardiales</taxon>
        <taxon>Pseudonocardiaceae</taxon>
        <taxon>Amycolatopsis</taxon>
    </lineage>
</organism>
<gene>
    <name evidence="10" type="ORF">SAMN05421810_110194</name>
</gene>
<dbReference type="PANTHER" id="PTHR20854">
    <property type="entry name" value="INOSITOL MONOPHOSPHATASE"/>
    <property type="match status" value="1"/>
</dbReference>
<keyword evidence="4 7" id="KW-0479">Metal-binding</keyword>
<evidence type="ECO:0000256" key="8">
    <source>
        <dbReference type="RuleBase" id="RU364068"/>
    </source>
</evidence>
<sequence length="255" mass="26522">MATAAADRVRTAGEEMRGGRSVRVDTKSSITDVVTAVDRDTERFVRDMLAELRPGEAVLGEEEGGAPGEGVTWVVDPIDGTVNFLYGYPWFAVSVAAQVDGVSVAGAVVEPVSGRRWTAARGAGARVDGRPLRVSAPTGLDVTLLSTGYAYRRDRRTRQAEMVAAMLGRVRDVRRAGASSLDLCAVAAGWVDAYVEHGLSRWDWAAGALIAAEAGAVVALPGEAADLGEDATFAAAPTIAAPLRAALVESGAAKV</sequence>
<dbReference type="EMBL" id="FOWW01000010">
    <property type="protein sequence ID" value="SFQ60928.1"/>
    <property type="molecule type" value="Genomic_DNA"/>
</dbReference>
<dbReference type="SUPFAM" id="SSF56655">
    <property type="entry name" value="Carbohydrate phosphatase"/>
    <property type="match status" value="1"/>
</dbReference>
<dbReference type="Gene3D" id="3.30.540.10">
    <property type="entry name" value="Fructose-1,6-Bisphosphatase, subunit A, domain 1"/>
    <property type="match status" value="1"/>
</dbReference>
<evidence type="ECO:0000256" key="2">
    <source>
        <dbReference type="ARBA" id="ARBA00001946"/>
    </source>
</evidence>
<accession>A0A1I5ZWW9</accession>
<evidence type="ECO:0000256" key="1">
    <source>
        <dbReference type="ARBA" id="ARBA00001033"/>
    </source>
</evidence>
<dbReference type="InterPro" id="IPR000760">
    <property type="entry name" value="Inositol_monophosphatase-like"/>
</dbReference>
<dbReference type="GO" id="GO:0008934">
    <property type="term" value="F:inositol monophosphate 1-phosphatase activity"/>
    <property type="evidence" value="ECO:0007669"/>
    <property type="project" value="InterPro"/>
</dbReference>
<dbReference type="InterPro" id="IPR020583">
    <property type="entry name" value="Inositol_monoP_metal-BS"/>
</dbReference>
<evidence type="ECO:0000256" key="4">
    <source>
        <dbReference type="ARBA" id="ARBA00022723"/>
    </source>
</evidence>
<dbReference type="PANTHER" id="PTHR20854:SF4">
    <property type="entry name" value="INOSITOL-1-MONOPHOSPHATASE-RELATED"/>
    <property type="match status" value="1"/>
</dbReference>
<dbReference type="InterPro" id="IPR033942">
    <property type="entry name" value="IMPase"/>
</dbReference>
<evidence type="ECO:0000256" key="7">
    <source>
        <dbReference type="PIRSR" id="PIRSR600760-2"/>
    </source>
</evidence>